<keyword evidence="2" id="KW-1185">Reference proteome</keyword>
<name>B4VVL8_9CYAN</name>
<reference evidence="1 2" key="1">
    <citation type="submission" date="2008-07" db="EMBL/GenBank/DDBJ databases">
        <authorList>
            <person name="Tandeau de Marsac N."/>
            <person name="Ferriera S."/>
            <person name="Johnson J."/>
            <person name="Kravitz S."/>
            <person name="Beeson K."/>
            <person name="Sutton G."/>
            <person name="Rogers Y.-H."/>
            <person name="Friedman R."/>
            <person name="Frazier M."/>
            <person name="Venter J.C."/>
        </authorList>
    </citation>
    <scope>NUCLEOTIDE SEQUENCE [LARGE SCALE GENOMIC DNA]</scope>
    <source>
        <strain evidence="1 2">PCC 7420</strain>
    </source>
</reference>
<proteinExistence type="predicted"/>
<protein>
    <submittedName>
        <fullName evidence="1">Uncharacterized protein</fullName>
    </submittedName>
</protein>
<dbReference type="Proteomes" id="UP000003835">
    <property type="component" value="Unassembled WGS sequence"/>
</dbReference>
<evidence type="ECO:0000313" key="1">
    <source>
        <dbReference type="EMBL" id="EDX74040.1"/>
    </source>
</evidence>
<gene>
    <name evidence="1" type="ORF">MC7420_5920</name>
</gene>
<dbReference type="AlphaFoldDB" id="B4VVL8"/>
<dbReference type="HOGENOM" id="CLU_3402929_0_0_3"/>
<evidence type="ECO:0000313" key="2">
    <source>
        <dbReference type="Proteomes" id="UP000003835"/>
    </source>
</evidence>
<organism evidence="1 2">
    <name type="scientific">Coleofasciculus chthonoplastes PCC 7420</name>
    <dbReference type="NCBI Taxonomy" id="118168"/>
    <lineage>
        <taxon>Bacteria</taxon>
        <taxon>Bacillati</taxon>
        <taxon>Cyanobacteriota</taxon>
        <taxon>Cyanophyceae</taxon>
        <taxon>Coleofasciculales</taxon>
        <taxon>Coleofasciculaceae</taxon>
        <taxon>Coleofasciculus</taxon>
    </lineage>
</organism>
<dbReference type="EMBL" id="DS989855">
    <property type="protein sequence ID" value="EDX74040.1"/>
    <property type="molecule type" value="Genomic_DNA"/>
</dbReference>
<accession>B4VVL8</accession>
<sequence>MGISSEQDAKPAAWLRLTHYKAFNLIDIKV</sequence>